<gene>
    <name evidence="5" type="ORF">HK100_004636</name>
</gene>
<comment type="caution">
    <text evidence="5">The sequence shown here is derived from an EMBL/GenBank/DDBJ whole genome shotgun (WGS) entry which is preliminary data.</text>
</comment>
<dbReference type="Proteomes" id="UP001211907">
    <property type="component" value="Unassembled WGS sequence"/>
</dbReference>
<evidence type="ECO:0000313" key="6">
    <source>
        <dbReference type="Proteomes" id="UP001211907"/>
    </source>
</evidence>
<evidence type="ECO:0000256" key="1">
    <source>
        <dbReference type="ARBA" id="ARBA00006484"/>
    </source>
</evidence>
<keyword evidence="2" id="KW-0521">NADP</keyword>
<dbReference type="GO" id="GO:0016491">
    <property type="term" value="F:oxidoreductase activity"/>
    <property type="evidence" value="ECO:0007669"/>
    <property type="project" value="UniProtKB-KW"/>
</dbReference>
<reference evidence="5" key="1">
    <citation type="submission" date="2020-05" db="EMBL/GenBank/DDBJ databases">
        <title>Phylogenomic resolution of chytrid fungi.</title>
        <authorList>
            <person name="Stajich J.E."/>
            <person name="Amses K."/>
            <person name="Simmons R."/>
            <person name="Seto K."/>
            <person name="Myers J."/>
            <person name="Bonds A."/>
            <person name="Quandt C.A."/>
            <person name="Barry K."/>
            <person name="Liu P."/>
            <person name="Grigoriev I."/>
            <person name="Longcore J.E."/>
            <person name="James T.Y."/>
        </authorList>
    </citation>
    <scope>NUCLEOTIDE SEQUENCE</scope>
    <source>
        <strain evidence="5">JEL0513</strain>
    </source>
</reference>
<evidence type="ECO:0000256" key="2">
    <source>
        <dbReference type="ARBA" id="ARBA00022857"/>
    </source>
</evidence>
<keyword evidence="6" id="KW-1185">Reference proteome</keyword>
<evidence type="ECO:0000313" key="5">
    <source>
        <dbReference type="EMBL" id="KAJ3100922.1"/>
    </source>
</evidence>
<proteinExistence type="inferred from homology"/>
<dbReference type="InterPro" id="IPR020904">
    <property type="entry name" value="Sc_DH/Rdtase_CS"/>
</dbReference>
<dbReference type="AlphaFoldDB" id="A0AAD5SU86"/>
<evidence type="ECO:0000256" key="4">
    <source>
        <dbReference type="RuleBase" id="RU000363"/>
    </source>
</evidence>
<dbReference type="PANTHER" id="PTHR24320">
    <property type="entry name" value="RETINOL DEHYDROGENASE"/>
    <property type="match status" value="1"/>
</dbReference>
<protein>
    <submittedName>
        <fullName evidence="5">Uncharacterized protein</fullName>
    </submittedName>
</protein>
<dbReference type="SUPFAM" id="SSF51735">
    <property type="entry name" value="NAD(P)-binding Rossmann-fold domains"/>
    <property type="match status" value="1"/>
</dbReference>
<dbReference type="PRINTS" id="PR00080">
    <property type="entry name" value="SDRFAMILY"/>
</dbReference>
<dbReference type="InterPro" id="IPR036291">
    <property type="entry name" value="NAD(P)-bd_dom_sf"/>
</dbReference>
<dbReference type="Gene3D" id="3.40.50.720">
    <property type="entry name" value="NAD(P)-binding Rossmann-like Domain"/>
    <property type="match status" value="1"/>
</dbReference>
<keyword evidence="3" id="KW-0560">Oxidoreductase</keyword>
<dbReference type="InterPro" id="IPR002347">
    <property type="entry name" value="SDR_fam"/>
</dbReference>
<dbReference type="Pfam" id="PF00106">
    <property type="entry name" value="adh_short"/>
    <property type="match status" value="1"/>
</dbReference>
<dbReference type="PRINTS" id="PR00081">
    <property type="entry name" value="GDHRDH"/>
</dbReference>
<dbReference type="CDD" id="cd05327">
    <property type="entry name" value="retinol-DH_like_SDR_c_like"/>
    <property type="match status" value="1"/>
</dbReference>
<dbReference type="PROSITE" id="PS00061">
    <property type="entry name" value="ADH_SHORT"/>
    <property type="match status" value="1"/>
</dbReference>
<dbReference type="PANTHER" id="PTHR24320:SF148">
    <property type="entry name" value="NAD(P)-BINDING ROSSMANN-FOLD SUPERFAMILY PROTEIN"/>
    <property type="match status" value="1"/>
</dbReference>
<accession>A0AAD5SU86</accession>
<name>A0AAD5SU86_9FUNG</name>
<dbReference type="EMBL" id="JADGJH010002254">
    <property type="protein sequence ID" value="KAJ3100922.1"/>
    <property type="molecule type" value="Genomic_DNA"/>
</dbReference>
<evidence type="ECO:0000256" key="3">
    <source>
        <dbReference type="ARBA" id="ARBA00023002"/>
    </source>
</evidence>
<sequence>MNFGEHTTAAEVASAFKERILGKHFVVTGGNSGIGKETARVLANEGAVVTICCRTISKGESVKAEILKESPTSQIQIVQLDLNSLKSVRECAATIIGLKLPLNVLINNAGVMACPKFITEDGLESQFQTNHISPYYLITLLIPTLHASGTRENPSRVVNVSSAANILFAPAIGIDFDDISAAKKSYNAWSRYGQSKLALISLTSELQNQYAGKLNVAFISLHPGAIPGSELSRHMGLKNTFELALSTNYGKIKPSGVMTRKSIPEGASTTLVCALDPNVEFGKYYSDCRVSDQVHPFAFNEEFVARVKTLSEKIISEANTSGTF</sequence>
<organism evidence="5 6">
    <name type="scientific">Physocladia obscura</name>
    <dbReference type="NCBI Taxonomy" id="109957"/>
    <lineage>
        <taxon>Eukaryota</taxon>
        <taxon>Fungi</taxon>
        <taxon>Fungi incertae sedis</taxon>
        <taxon>Chytridiomycota</taxon>
        <taxon>Chytridiomycota incertae sedis</taxon>
        <taxon>Chytridiomycetes</taxon>
        <taxon>Chytridiales</taxon>
        <taxon>Chytriomycetaceae</taxon>
        <taxon>Physocladia</taxon>
    </lineage>
</organism>
<comment type="similarity">
    <text evidence="1 4">Belongs to the short-chain dehydrogenases/reductases (SDR) family.</text>
</comment>